<comment type="similarity">
    <text evidence="7">Belongs to the class I-like SAM-binding methyltransferase superfamily. rRNA adenine N(6)-methyltransferase family. RsmA subfamily.</text>
</comment>
<evidence type="ECO:0000256" key="2">
    <source>
        <dbReference type="ARBA" id="ARBA00022552"/>
    </source>
</evidence>
<dbReference type="EC" id="2.1.1.182" evidence="7"/>
<keyword evidence="11" id="KW-1185">Reference proteome</keyword>
<feature type="binding site" evidence="7 8">
    <location>
        <position position="32"/>
    </location>
    <ligand>
        <name>S-adenosyl-L-methionine</name>
        <dbReference type="ChEBI" id="CHEBI:59789"/>
    </ligand>
</feature>
<dbReference type="PANTHER" id="PTHR11727">
    <property type="entry name" value="DIMETHYLADENOSINE TRANSFERASE"/>
    <property type="match status" value="1"/>
</dbReference>
<dbReference type="SMART" id="SM00650">
    <property type="entry name" value="rADc"/>
    <property type="match status" value="1"/>
</dbReference>
<dbReference type="Gene3D" id="3.40.50.150">
    <property type="entry name" value="Vaccinia Virus protein VP39"/>
    <property type="match status" value="1"/>
</dbReference>
<feature type="binding site" evidence="7 8">
    <location>
        <position position="127"/>
    </location>
    <ligand>
        <name>S-adenosyl-L-methionine</name>
        <dbReference type="ChEBI" id="CHEBI:59789"/>
    </ligand>
</feature>
<evidence type="ECO:0000313" key="10">
    <source>
        <dbReference type="EMBL" id="UOF91799.1"/>
    </source>
</evidence>
<dbReference type="Proteomes" id="UP000830167">
    <property type="component" value="Chromosome"/>
</dbReference>
<feature type="binding site" evidence="7 8">
    <location>
        <position position="30"/>
    </location>
    <ligand>
        <name>S-adenosyl-L-methionine</name>
        <dbReference type="ChEBI" id="CHEBI:59789"/>
    </ligand>
</feature>
<evidence type="ECO:0000256" key="1">
    <source>
        <dbReference type="ARBA" id="ARBA00022490"/>
    </source>
</evidence>
<comment type="function">
    <text evidence="7">Specifically dimethylates two adjacent adenosines (A1518 and A1519) in the loop of a conserved hairpin near the 3'-end of 16S rRNA in the 30S particle. May play a critical role in biogenesis of 30S subunits.</text>
</comment>
<proteinExistence type="inferred from homology"/>
<dbReference type="Pfam" id="PF00398">
    <property type="entry name" value="RrnaAD"/>
    <property type="match status" value="1"/>
</dbReference>
<keyword evidence="3 7" id="KW-0489">Methyltransferase</keyword>
<evidence type="ECO:0000256" key="7">
    <source>
        <dbReference type="HAMAP-Rule" id="MF_00607"/>
    </source>
</evidence>
<dbReference type="EMBL" id="CP089291">
    <property type="protein sequence ID" value="UOF91799.1"/>
    <property type="molecule type" value="Genomic_DNA"/>
</dbReference>
<keyword evidence="2 7" id="KW-0698">rRNA processing</keyword>
<dbReference type="PROSITE" id="PS51689">
    <property type="entry name" value="SAM_RNA_A_N6_MT"/>
    <property type="match status" value="1"/>
</dbReference>
<evidence type="ECO:0000256" key="6">
    <source>
        <dbReference type="ARBA" id="ARBA00022884"/>
    </source>
</evidence>
<keyword evidence="4 7" id="KW-0808">Transferase</keyword>
<dbReference type="InterPro" id="IPR011530">
    <property type="entry name" value="rRNA_adenine_dimethylase"/>
</dbReference>
<dbReference type="Gene3D" id="1.10.8.100">
    <property type="entry name" value="Ribosomal RNA adenine dimethylase-like, domain 2"/>
    <property type="match status" value="1"/>
</dbReference>
<evidence type="ECO:0000256" key="4">
    <source>
        <dbReference type="ARBA" id="ARBA00022679"/>
    </source>
</evidence>
<feature type="binding site" evidence="7 8">
    <location>
        <position position="103"/>
    </location>
    <ligand>
        <name>S-adenosyl-L-methionine</name>
        <dbReference type="ChEBI" id="CHEBI:59789"/>
    </ligand>
</feature>
<dbReference type="InterPro" id="IPR029063">
    <property type="entry name" value="SAM-dependent_MTases_sf"/>
</dbReference>
<feature type="binding site" evidence="7 8">
    <location>
        <position position="78"/>
    </location>
    <ligand>
        <name>S-adenosyl-L-methionine</name>
        <dbReference type="ChEBI" id="CHEBI:59789"/>
    </ligand>
</feature>
<reference evidence="10" key="1">
    <citation type="submission" date="2021-12" db="EMBL/GenBank/DDBJ databases">
        <title>Alicyclobacillaceae gen. nov., sp. nov., isolated from chalcocite enrichment system.</title>
        <authorList>
            <person name="Jiang Z."/>
        </authorList>
    </citation>
    <scope>NUCLEOTIDE SEQUENCE</scope>
    <source>
        <strain evidence="10">MYW30-H2</strain>
    </source>
</reference>
<gene>
    <name evidence="7 10" type="primary">rsmA</name>
    <name evidence="7" type="synonym">ksgA</name>
    <name evidence="10" type="ORF">LSG31_06040</name>
</gene>
<feature type="binding site" evidence="7 8">
    <location>
        <position position="57"/>
    </location>
    <ligand>
        <name>S-adenosyl-L-methionine</name>
        <dbReference type="ChEBI" id="CHEBI:59789"/>
    </ligand>
</feature>
<evidence type="ECO:0000256" key="5">
    <source>
        <dbReference type="ARBA" id="ARBA00022691"/>
    </source>
</evidence>
<dbReference type="PANTHER" id="PTHR11727:SF7">
    <property type="entry name" value="DIMETHYLADENOSINE TRANSFERASE-RELATED"/>
    <property type="match status" value="1"/>
</dbReference>
<evidence type="ECO:0000256" key="3">
    <source>
        <dbReference type="ARBA" id="ARBA00022603"/>
    </source>
</evidence>
<keyword evidence="5 7" id="KW-0949">S-adenosyl-L-methionine</keyword>
<evidence type="ECO:0000313" key="11">
    <source>
        <dbReference type="Proteomes" id="UP000830167"/>
    </source>
</evidence>
<keyword evidence="1 7" id="KW-0963">Cytoplasm</keyword>
<dbReference type="CDD" id="cd02440">
    <property type="entry name" value="AdoMet_MTases"/>
    <property type="match status" value="1"/>
</dbReference>
<protein>
    <recommendedName>
        <fullName evidence="7">Ribosomal RNA small subunit methyltransferase A</fullName>
        <ecNumber evidence="7">2.1.1.182</ecNumber>
    </recommendedName>
    <alternativeName>
        <fullName evidence="7">16S rRNA (adenine(1518)-N(6)/adenine(1519)-N(6))-dimethyltransferase</fullName>
    </alternativeName>
    <alternativeName>
        <fullName evidence="7">16S rRNA dimethyladenosine transferase</fullName>
    </alternativeName>
    <alternativeName>
        <fullName evidence="7">16S rRNA dimethylase</fullName>
    </alternativeName>
    <alternativeName>
        <fullName evidence="7">S-adenosylmethionine-6-N', N'-adenosyl(rRNA) dimethyltransferase</fullName>
    </alternativeName>
</protein>
<name>A0ABY4CNF5_9BACL</name>
<comment type="catalytic activity">
    <reaction evidence="7">
        <text>adenosine(1518)/adenosine(1519) in 16S rRNA + 4 S-adenosyl-L-methionine = N(6)-dimethyladenosine(1518)/N(6)-dimethyladenosine(1519) in 16S rRNA + 4 S-adenosyl-L-homocysteine + 4 H(+)</text>
        <dbReference type="Rhea" id="RHEA:19609"/>
        <dbReference type="Rhea" id="RHEA-COMP:10232"/>
        <dbReference type="Rhea" id="RHEA-COMP:10233"/>
        <dbReference type="ChEBI" id="CHEBI:15378"/>
        <dbReference type="ChEBI" id="CHEBI:57856"/>
        <dbReference type="ChEBI" id="CHEBI:59789"/>
        <dbReference type="ChEBI" id="CHEBI:74411"/>
        <dbReference type="ChEBI" id="CHEBI:74493"/>
        <dbReference type="EC" id="2.1.1.182"/>
    </reaction>
</comment>
<dbReference type="SUPFAM" id="SSF53335">
    <property type="entry name" value="S-adenosyl-L-methionine-dependent methyltransferases"/>
    <property type="match status" value="1"/>
</dbReference>
<evidence type="ECO:0000259" key="9">
    <source>
        <dbReference type="SMART" id="SM00650"/>
    </source>
</evidence>
<accession>A0ABY4CNF5</accession>
<keyword evidence="6 7" id="KW-0694">RNA-binding</keyword>
<dbReference type="HAMAP" id="MF_00607">
    <property type="entry name" value="16SrRNA_methyltr_A"/>
    <property type="match status" value="1"/>
</dbReference>
<dbReference type="InterPro" id="IPR001737">
    <property type="entry name" value="KsgA/Erm"/>
</dbReference>
<dbReference type="PROSITE" id="PS01131">
    <property type="entry name" value="RRNA_A_DIMETH"/>
    <property type="match status" value="1"/>
</dbReference>
<evidence type="ECO:0000256" key="8">
    <source>
        <dbReference type="PROSITE-ProRule" id="PRU01026"/>
    </source>
</evidence>
<sequence>MSKQRLVHPAFAQQVIERHGFSLKKQLGQNFLIDANILGKIIDAAAVSSEEGVLEIGPGIGTLTQELAEHAGQVVAIEKDDRLISVLFDTLQTYSNVHVEHGDVLDVDLKQIFATWFQGRKVSVVANLPYYITTPIVMRLLEERLPLHSIVVMVQKEVAERMAAKPGGKDYGALSIAVQYYTRPAIVCKVPPSAFMPPPNVESTVIQLQVLSKPSVHLKDEALFFQVVKASFAQRRKTLVNNLLHTPFLTLTKEQIQDILAAVHIDLRQRGETLSLQDFANLSNTIYNYKQHL</sequence>
<dbReference type="GO" id="GO:0052908">
    <property type="term" value="F:16S rRNA (adenine(1518)-N(6)/adenine(1519)-N(6))-dimethyltransferase activity"/>
    <property type="evidence" value="ECO:0007669"/>
    <property type="project" value="UniProtKB-EC"/>
</dbReference>
<feature type="domain" description="Ribosomal RNA adenine methylase transferase N-terminal" evidence="9">
    <location>
        <begin position="37"/>
        <end position="212"/>
    </location>
</feature>
<dbReference type="InterPro" id="IPR020598">
    <property type="entry name" value="rRNA_Ade_methylase_Trfase_N"/>
</dbReference>
<dbReference type="RefSeq" id="WP_347438488.1">
    <property type="nucleotide sequence ID" value="NZ_CP089291.1"/>
</dbReference>
<comment type="subcellular location">
    <subcellularLocation>
        <location evidence="7">Cytoplasm</location>
    </subcellularLocation>
</comment>
<organism evidence="10 11">
    <name type="scientific">Fodinisporobacter ferrooxydans</name>
    <dbReference type="NCBI Taxonomy" id="2901836"/>
    <lineage>
        <taxon>Bacteria</taxon>
        <taxon>Bacillati</taxon>
        <taxon>Bacillota</taxon>
        <taxon>Bacilli</taxon>
        <taxon>Bacillales</taxon>
        <taxon>Alicyclobacillaceae</taxon>
        <taxon>Fodinisporobacter</taxon>
    </lineage>
</organism>
<dbReference type="InterPro" id="IPR023165">
    <property type="entry name" value="rRNA_Ade_diMease-like_C"/>
</dbReference>
<dbReference type="InterPro" id="IPR020596">
    <property type="entry name" value="rRNA_Ade_Mease_Trfase_CS"/>
</dbReference>
<dbReference type="NCBIfam" id="TIGR00755">
    <property type="entry name" value="ksgA"/>
    <property type="match status" value="1"/>
</dbReference>